<name>A0ABW6PXP7_9NOCA</name>
<evidence type="ECO:0000313" key="1">
    <source>
        <dbReference type="EMBL" id="MFF0546913.1"/>
    </source>
</evidence>
<dbReference type="RefSeq" id="WP_387703097.1">
    <property type="nucleotide sequence ID" value="NZ_JBIAMX010000029.1"/>
</dbReference>
<accession>A0ABW6PXP7</accession>
<reference evidence="1 2" key="1">
    <citation type="submission" date="2024-10" db="EMBL/GenBank/DDBJ databases">
        <title>The Natural Products Discovery Center: Release of the First 8490 Sequenced Strains for Exploring Actinobacteria Biosynthetic Diversity.</title>
        <authorList>
            <person name="Kalkreuter E."/>
            <person name="Kautsar S.A."/>
            <person name="Yang D."/>
            <person name="Bader C.D."/>
            <person name="Teijaro C.N."/>
            <person name="Fluegel L."/>
            <person name="Davis C.M."/>
            <person name="Simpson J.R."/>
            <person name="Lauterbach L."/>
            <person name="Steele A.D."/>
            <person name="Gui C."/>
            <person name="Meng S."/>
            <person name="Li G."/>
            <person name="Viehrig K."/>
            <person name="Ye F."/>
            <person name="Su P."/>
            <person name="Kiefer A.F."/>
            <person name="Nichols A."/>
            <person name="Cepeda A.J."/>
            <person name="Yan W."/>
            <person name="Fan B."/>
            <person name="Jiang Y."/>
            <person name="Adhikari A."/>
            <person name="Zheng C.-J."/>
            <person name="Schuster L."/>
            <person name="Cowan T.M."/>
            <person name="Smanski M.J."/>
            <person name="Chevrette M.G."/>
            <person name="De Carvalho L.P.S."/>
            <person name="Shen B."/>
        </authorList>
    </citation>
    <scope>NUCLEOTIDE SEQUENCE [LARGE SCALE GENOMIC DNA]</scope>
    <source>
        <strain evidence="1 2">NPDC004045</strain>
    </source>
</reference>
<evidence type="ECO:0000313" key="2">
    <source>
        <dbReference type="Proteomes" id="UP001601444"/>
    </source>
</evidence>
<dbReference type="EMBL" id="JBIAMX010000029">
    <property type="protein sequence ID" value="MFF0546913.1"/>
    <property type="molecule type" value="Genomic_DNA"/>
</dbReference>
<gene>
    <name evidence="1" type="ORF">ACFYTF_29160</name>
</gene>
<proteinExistence type="predicted"/>
<sequence>MAGDIQLLTDQDLAYKIVLLKALTDLVLAEFDQAKRIADEQFAKGTSIPARTTADEKLGRVTKSDPKPVADVVDADALDKWLRTEYTDQLISTSELADLGEVAAALVDAGRGDLIRTVTTVPAHLVGLAKTRALRGEAVPGVAVRTPRGTVSARTERAAVDTVRQLLAGSPVPLLGIEA</sequence>
<comment type="caution">
    <text evidence="1">The sequence shown here is derived from an EMBL/GenBank/DDBJ whole genome shotgun (WGS) entry which is preliminary data.</text>
</comment>
<keyword evidence="2" id="KW-1185">Reference proteome</keyword>
<organism evidence="1 2">
    <name type="scientific">Nocardia thailandica</name>
    <dbReference type="NCBI Taxonomy" id="257275"/>
    <lineage>
        <taxon>Bacteria</taxon>
        <taxon>Bacillati</taxon>
        <taxon>Actinomycetota</taxon>
        <taxon>Actinomycetes</taxon>
        <taxon>Mycobacteriales</taxon>
        <taxon>Nocardiaceae</taxon>
        <taxon>Nocardia</taxon>
    </lineage>
</organism>
<protein>
    <submittedName>
        <fullName evidence="1">Uncharacterized protein</fullName>
    </submittedName>
</protein>
<dbReference type="Proteomes" id="UP001601444">
    <property type="component" value="Unassembled WGS sequence"/>
</dbReference>